<name>A0A2U8GUL3_9RHOO</name>
<feature type="transmembrane region" description="Helical" evidence="1">
    <location>
        <begin position="139"/>
        <end position="158"/>
    </location>
</feature>
<feature type="transmembrane region" description="Helical" evidence="1">
    <location>
        <begin position="30"/>
        <end position="50"/>
    </location>
</feature>
<dbReference type="EMBL" id="CP022187">
    <property type="protein sequence ID" value="AWI76135.1"/>
    <property type="molecule type" value="Genomic_DNA"/>
</dbReference>
<dbReference type="AlphaFoldDB" id="A0A2U8GUL3"/>
<dbReference type="KEGG" id="acom:CEW83_13635"/>
<feature type="transmembrane region" description="Helical" evidence="1">
    <location>
        <begin position="98"/>
        <end position="118"/>
    </location>
</feature>
<evidence type="ECO:0008006" key="4">
    <source>
        <dbReference type="Google" id="ProtNLM"/>
    </source>
</evidence>
<accession>A0A2U8GUL3</accession>
<keyword evidence="3" id="KW-1185">Reference proteome</keyword>
<evidence type="ECO:0000313" key="2">
    <source>
        <dbReference type="EMBL" id="AWI76135.1"/>
    </source>
</evidence>
<sequence>MIDSWLLALEGAVLARSLRASVWVYPLVNAAHVLGVALLVGAIVPLDLRLLGAWRALPLAPLWHVLTRTAAFGLMLAAGAGGLMFIARATEYAASPLFLAKIMIVGVATANALALRTIGLDALLRSETAPPKLPGRVRFAALVSLLGWLVVLLLGRLVGYS</sequence>
<reference evidence="2 3" key="1">
    <citation type="submission" date="2017-06" db="EMBL/GenBank/DDBJ databases">
        <title>Azoarcus.</title>
        <authorList>
            <person name="Woo J.-H."/>
            <person name="Kim H.-S."/>
        </authorList>
    </citation>
    <scope>NUCLEOTIDE SEQUENCE [LARGE SCALE GENOMIC DNA]</scope>
    <source>
        <strain evidence="2 3">TSPY31</strain>
    </source>
</reference>
<gene>
    <name evidence="2" type="ORF">CEW83_13635</name>
</gene>
<feature type="transmembrane region" description="Helical" evidence="1">
    <location>
        <begin position="62"/>
        <end position="86"/>
    </location>
</feature>
<evidence type="ECO:0000256" key="1">
    <source>
        <dbReference type="SAM" id="Phobius"/>
    </source>
</evidence>
<dbReference type="RefSeq" id="WP_108949838.1">
    <property type="nucleotide sequence ID" value="NZ_CP022187.1"/>
</dbReference>
<dbReference type="Proteomes" id="UP000244930">
    <property type="component" value="Chromosome"/>
</dbReference>
<keyword evidence="1" id="KW-0472">Membrane</keyword>
<evidence type="ECO:0000313" key="3">
    <source>
        <dbReference type="Proteomes" id="UP000244930"/>
    </source>
</evidence>
<protein>
    <recommendedName>
        <fullName evidence="4">DUF2214 domain-containing protein</fullName>
    </recommendedName>
</protein>
<organism evidence="2 3">
    <name type="scientific">Parazoarcus communis</name>
    <dbReference type="NCBI Taxonomy" id="41977"/>
    <lineage>
        <taxon>Bacteria</taxon>
        <taxon>Pseudomonadati</taxon>
        <taxon>Pseudomonadota</taxon>
        <taxon>Betaproteobacteria</taxon>
        <taxon>Rhodocyclales</taxon>
        <taxon>Zoogloeaceae</taxon>
        <taxon>Parazoarcus</taxon>
    </lineage>
</organism>
<keyword evidence="1" id="KW-0812">Transmembrane</keyword>
<keyword evidence="1" id="KW-1133">Transmembrane helix</keyword>
<proteinExistence type="predicted"/>